<keyword evidence="4" id="KW-1185">Reference proteome</keyword>
<organism evidence="3 4">
    <name type="scientific">Amycolatopsis echigonensis</name>
    <dbReference type="NCBI Taxonomy" id="2576905"/>
    <lineage>
        <taxon>Bacteria</taxon>
        <taxon>Bacillati</taxon>
        <taxon>Actinomycetota</taxon>
        <taxon>Actinomycetes</taxon>
        <taxon>Pseudonocardiales</taxon>
        <taxon>Pseudonocardiaceae</taxon>
        <taxon>Amycolatopsis</taxon>
    </lineage>
</organism>
<dbReference type="OrthoDB" id="5242071at2"/>
<name>A0A2N3WFA6_9PSEU</name>
<accession>A0A2N3WFA6</accession>
<evidence type="ECO:0000259" key="2">
    <source>
        <dbReference type="Pfam" id="PF02470"/>
    </source>
</evidence>
<feature type="domain" description="Mce/MlaD" evidence="2">
    <location>
        <begin position="49"/>
        <end position="129"/>
    </location>
</feature>
<dbReference type="PANTHER" id="PTHR33371:SF4">
    <property type="entry name" value="INTERMEMBRANE PHOSPHOLIPID TRANSPORT SYSTEM BINDING PROTEIN MLAD"/>
    <property type="match status" value="1"/>
</dbReference>
<dbReference type="InterPro" id="IPR052336">
    <property type="entry name" value="MlaD_Phospholipid_Transporter"/>
</dbReference>
<dbReference type="PANTHER" id="PTHR33371">
    <property type="entry name" value="INTERMEMBRANE PHOSPHOLIPID TRANSPORT SYSTEM BINDING PROTEIN MLAD-RELATED"/>
    <property type="match status" value="1"/>
</dbReference>
<dbReference type="Pfam" id="PF02470">
    <property type="entry name" value="MlaD"/>
    <property type="match status" value="1"/>
</dbReference>
<evidence type="ECO:0000313" key="3">
    <source>
        <dbReference type="EMBL" id="PKV92576.1"/>
    </source>
</evidence>
<feature type="transmembrane region" description="Helical" evidence="1">
    <location>
        <begin position="21"/>
        <end position="37"/>
    </location>
</feature>
<keyword evidence="1" id="KW-1133">Transmembrane helix</keyword>
<protein>
    <submittedName>
        <fullName evidence="3">Phospholipid/cholesterol/gamma-HCH transport system substrate-binding protein</fullName>
    </submittedName>
</protein>
<dbReference type="AlphaFoldDB" id="A0A2N3WFA6"/>
<gene>
    <name evidence="3" type="ORF">ATK30_3396</name>
</gene>
<reference evidence="3 4" key="1">
    <citation type="submission" date="2017-12" db="EMBL/GenBank/DDBJ databases">
        <title>Sequencing the genomes of 1000 Actinobacteria strains.</title>
        <authorList>
            <person name="Klenk H.-P."/>
        </authorList>
    </citation>
    <scope>NUCLEOTIDE SEQUENCE [LARGE SCALE GENOMIC DNA]</scope>
    <source>
        <strain evidence="3 4">DSM 45165</strain>
    </source>
</reference>
<dbReference type="RefSeq" id="WP_101436371.1">
    <property type="nucleotide sequence ID" value="NZ_PJMY01000003.1"/>
</dbReference>
<sequence length="442" mass="46623">MALRIKNRRRRPKSKGSLFKLGAMFVVVALVAGLALFNKDRILTTLRPGTELSINFARDYRLQPFTTEVKVAGIPIGKVVDVREAPDGSADVTVKVDDDVPAKLRTAPSAVIRAATVLGGRYYVDLVPGGEKGTPAGEIPKDRTRVPVELDKVVDALPPNTLNSLQKTVGNLDATLDDEGRGAIDQLLADAPGTLDPAGDVLHAAQGTRPRQDLTDVVSGLESASSALTKEPGQLDSIVQNLGKVSTVLGDRASDLSHTVSGLPEALDSTNAGLSRLDGTLAKIKDVAGPARPVARELDTALQHADPVLAKARPLVNDLKNLLTDARPVVRDLVPTAQGLTTVLDDVRGPVLDRVNGPIKSTILSPYRGTGPYAGTSGDRPLYQELGYMLSNVDRASSMTDGNGASIAFEPGIGPGSIGGLPISLEQLYSNLMRLGQQQEGR</sequence>
<comment type="caution">
    <text evidence="3">The sequence shown here is derived from an EMBL/GenBank/DDBJ whole genome shotgun (WGS) entry which is preliminary data.</text>
</comment>
<dbReference type="InterPro" id="IPR003399">
    <property type="entry name" value="Mce/MlaD"/>
</dbReference>
<dbReference type="EMBL" id="PJMY01000003">
    <property type="protein sequence ID" value="PKV92576.1"/>
    <property type="molecule type" value="Genomic_DNA"/>
</dbReference>
<keyword evidence="1" id="KW-0472">Membrane</keyword>
<dbReference type="Proteomes" id="UP000233750">
    <property type="component" value="Unassembled WGS sequence"/>
</dbReference>
<evidence type="ECO:0000313" key="4">
    <source>
        <dbReference type="Proteomes" id="UP000233750"/>
    </source>
</evidence>
<proteinExistence type="predicted"/>
<keyword evidence="1" id="KW-0812">Transmembrane</keyword>
<evidence type="ECO:0000256" key="1">
    <source>
        <dbReference type="SAM" id="Phobius"/>
    </source>
</evidence>